<dbReference type="AlphaFoldDB" id="A0A3A6UJB6"/>
<evidence type="ECO:0000313" key="2">
    <source>
        <dbReference type="EMBL" id="RJY34967.1"/>
    </source>
</evidence>
<keyword evidence="1" id="KW-0472">Membrane</keyword>
<comment type="caution">
    <text evidence="2">The sequence shown here is derived from an EMBL/GenBank/DDBJ whole genome shotgun (WGS) entry which is preliminary data.</text>
</comment>
<organism evidence="2 3">
    <name type="scientific">Legionella pneumophila subsp. pneumophila</name>
    <dbReference type="NCBI Taxonomy" id="91891"/>
    <lineage>
        <taxon>Bacteria</taxon>
        <taxon>Pseudomonadati</taxon>
        <taxon>Pseudomonadota</taxon>
        <taxon>Gammaproteobacteria</taxon>
        <taxon>Legionellales</taxon>
        <taxon>Legionellaceae</taxon>
        <taxon>Legionella</taxon>
    </lineage>
</organism>
<evidence type="ECO:0000313" key="3">
    <source>
        <dbReference type="Proteomes" id="UP000277145"/>
    </source>
</evidence>
<dbReference type="RefSeq" id="WP_015961336.1">
    <property type="nucleotide sequence ID" value="NZ_CP021281.1"/>
</dbReference>
<sequence length="244" mass="28566">MNIAFPTLLIFLLLLPGFIFTLAFYKTEEPLSYLPLTYKVIFSLSAAFLIHMLFLWLLSKFSSYHYSASEILILIAGNQSSLFNSTVKSITSNEIKNIGIYFVAIYIASFILGKFLNYIFLQLRLDRFKIFRFDNPWYYLFKGYDLERMDSNGFVIIMISAVMEIAGQCYLYRGELEEFYFDKDGSLDRLVLRNASRRKIEDDKTTNSKDNNRFYPIDGDYFVLKYAKLGNLNVQFLELEELNS</sequence>
<keyword evidence="1" id="KW-1133">Transmembrane helix</keyword>
<reference evidence="2 3" key="1">
    <citation type="submission" date="2018-08" db="EMBL/GenBank/DDBJ databases">
        <title>Genome Sequences of Legionella pneumophila subsp. pneumophila Isolates, Recovered from a Drinking Water System in a Large Builging.</title>
        <authorList>
            <person name="Gomez-Alvarez V."/>
            <person name="Boczek L."/>
            <person name="King D."/>
            <person name="Pemberton A."/>
            <person name="Pfaller S."/>
            <person name="Rodgers M."/>
            <person name="Santodomingo J."/>
            <person name="Revetta R."/>
        </authorList>
    </citation>
    <scope>NUCLEOTIDE SEQUENCE [LARGE SCALE GENOMIC DNA]</scope>
    <source>
        <strain evidence="2 3">L01C.1</strain>
    </source>
</reference>
<feature type="transmembrane region" description="Helical" evidence="1">
    <location>
        <begin position="98"/>
        <end position="121"/>
    </location>
</feature>
<name>A0A3A6UJB6_LEGPN</name>
<gene>
    <name evidence="2" type="ORF">D1H98_09450</name>
</gene>
<dbReference type="Proteomes" id="UP000277145">
    <property type="component" value="Unassembled WGS sequence"/>
</dbReference>
<keyword evidence="1" id="KW-0812">Transmembrane</keyword>
<evidence type="ECO:0000256" key="1">
    <source>
        <dbReference type="SAM" id="Phobius"/>
    </source>
</evidence>
<proteinExistence type="predicted"/>
<accession>A0A3A6UJB6</accession>
<feature type="transmembrane region" description="Helical" evidence="1">
    <location>
        <begin position="7"/>
        <end position="25"/>
    </location>
</feature>
<feature type="transmembrane region" description="Helical" evidence="1">
    <location>
        <begin position="37"/>
        <end position="58"/>
    </location>
</feature>
<dbReference type="EMBL" id="QWDR01000001">
    <property type="protein sequence ID" value="RJY34967.1"/>
    <property type="molecule type" value="Genomic_DNA"/>
</dbReference>
<protein>
    <submittedName>
        <fullName evidence="2">Uncharacterized protein</fullName>
    </submittedName>
</protein>